<protein>
    <submittedName>
        <fullName evidence="3">Predicted protein</fullName>
    </submittedName>
</protein>
<dbReference type="Pfam" id="PF02037">
    <property type="entry name" value="SAP"/>
    <property type="match status" value="1"/>
</dbReference>
<dbReference type="AlphaFoldDB" id="C1MGE9"/>
<dbReference type="PROSITE" id="PS50800">
    <property type="entry name" value="SAP"/>
    <property type="match status" value="1"/>
</dbReference>
<evidence type="ECO:0000256" key="1">
    <source>
        <dbReference type="SAM" id="MobiDB-lite"/>
    </source>
</evidence>
<dbReference type="Pfam" id="PF10014">
    <property type="entry name" value="2OG-Fe_Oxy_2"/>
    <property type="match status" value="1"/>
</dbReference>
<dbReference type="SMART" id="SM00513">
    <property type="entry name" value="SAP"/>
    <property type="match status" value="1"/>
</dbReference>
<dbReference type="RefSeq" id="XP_003054760.1">
    <property type="nucleotide sequence ID" value="XM_003054714.1"/>
</dbReference>
<dbReference type="InterPro" id="IPR003034">
    <property type="entry name" value="SAP_dom"/>
</dbReference>
<dbReference type="EMBL" id="GG663735">
    <property type="protein sequence ID" value="EEH60012.1"/>
    <property type="molecule type" value="Genomic_DNA"/>
</dbReference>
<dbReference type="InterPro" id="IPR018724">
    <property type="entry name" value="2OG-Fe_dioxygenase"/>
</dbReference>
<dbReference type="SUPFAM" id="SSF68906">
    <property type="entry name" value="SAP domain"/>
    <property type="match status" value="1"/>
</dbReference>
<accession>C1MGE9</accession>
<dbReference type="Proteomes" id="UP000001876">
    <property type="component" value="Unassembled WGS sequence"/>
</dbReference>
<dbReference type="OrthoDB" id="10267895at2759"/>
<dbReference type="KEGG" id="mpp:MICPUCDRAFT_61026"/>
<dbReference type="GO" id="GO:0051213">
    <property type="term" value="F:dioxygenase activity"/>
    <property type="evidence" value="ECO:0007669"/>
    <property type="project" value="InterPro"/>
</dbReference>
<evidence type="ECO:0000313" key="4">
    <source>
        <dbReference type="Proteomes" id="UP000001876"/>
    </source>
</evidence>
<feature type="compositionally biased region" description="Low complexity" evidence="1">
    <location>
        <begin position="48"/>
        <end position="74"/>
    </location>
</feature>
<organism evidence="4">
    <name type="scientific">Micromonas pusilla (strain CCMP1545)</name>
    <name type="common">Picoplanktonic green alga</name>
    <dbReference type="NCBI Taxonomy" id="564608"/>
    <lineage>
        <taxon>Eukaryota</taxon>
        <taxon>Viridiplantae</taxon>
        <taxon>Chlorophyta</taxon>
        <taxon>Mamiellophyceae</taxon>
        <taxon>Mamiellales</taxon>
        <taxon>Mamiellaceae</taxon>
        <taxon>Micromonas</taxon>
    </lineage>
</organism>
<dbReference type="GeneID" id="9680566"/>
<name>C1MGE9_MICPC</name>
<dbReference type="InterPro" id="IPR036361">
    <property type="entry name" value="SAP_dom_sf"/>
</dbReference>
<sequence length="434" mass="46443">MDSTIPPAAFNRSNVVPVASARDDKIRGLLSALPDVVEVTDLVEEAPTAAAATTTTTATTTTATTTDASSSTSSKDSRGGETGLLYLVHEFDSAPSWRLEPAFEALPLDPYLGGIGAGRFRAYSKFTYFFPGGRAAADAAMMKVAVAAADATFYAADAVDESPESAPPEQLAASDDVSKLTVKALKEELGKRSLPTDGLKAALVTRLREAVGGDGGGAAEPYPPSESHRAAGGCGVLVEVPDPKFNPPAGYRFEGREDGQKTRTSDRRFVRVPKAMRDRPEFAEMIARFASYARLDPRYASRTSLTVGVHAIRIKADANDPGLRGQVVPEGMHQDGFEYIGLLSPSRRNVASDWQTYVYAGGPNGERPSAKARPMFQNPVEPGCLLFLDDGRMWHDADDLRQADPECGPAWRDFIVVTLAADDNGGQGRWGRAR</sequence>
<feature type="domain" description="SAP" evidence="2">
    <location>
        <begin position="177"/>
        <end position="211"/>
    </location>
</feature>
<dbReference type="Gene3D" id="1.10.720.30">
    <property type="entry name" value="SAP domain"/>
    <property type="match status" value="1"/>
</dbReference>
<keyword evidence="4" id="KW-1185">Reference proteome</keyword>
<proteinExistence type="predicted"/>
<feature type="region of interest" description="Disordered" evidence="1">
    <location>
        <begin position="48"/>
        <end position="79"/>
    </location>
</feature>
<evidence type="ECO:0000259" key="2">
    <source>
        <dbReference type="PROSITE" id="PS50800"/>
    </source>
</evidence>
<evidence type="ECO:0000313" key="3">
    <source>
        <dbReference type="EMBL" id="EEH60012.1"/>
    </source>
</evidence>
<gene>
    <name evidence="3" type="ORF">MICPUCDRAFT_61026</name>
</gene>
<reference evidence="3 4" key="1">
    <citation type="journal article" date="2009" name="Science">
        <title>Green evolution and dynamic adaptations revealed by genomes of the marine picoeukaryotes Micromonas.</title>
        <authorList>
            <person name="Worden A.Z."/>
            <person name="Lee J.H."/>
            <person name="Mock T."/>
            <person name="Rouze P."/>
            <person name="Simmons M.P."/>
            <person name="Aerts A.L."/>
            <person name="Allen A.E."/>
            <person name="Cuvelier M.L."/>
            <person name="Derelle E."/>
            <person name="Everett M.V."/>
            <person name="Foulon E."/>
            <person name="Grimwood J."/>
            <person name="Gundlach H."/>
            <person name="Henrissat B."/>
            <person name="Napoli C."/>
            <person name="McDonald S.M."/>
            <person name="Parker M.S."/>
            <person name="Rombauts S."/>
            <person name="Salamov A."/>
            <person name="Von Dassow P."/>
            <person name="Badger J.H."/>
            <person name="Coutinho P.M."/>
            <person name="Demir E."/>
            <person name="Dubchak I."/>
            <person name="Gentemann C."/>
            <person name="Eikrem W."/>
            <person name="Gready J.E."/>
            <person name="John U."/>
            <person name="Lanier W."/>
            <person name="Lindquist E.A."/>
            <person name="Lucas S."/>
            <person name="Mayer K.F."/>
            <person name="Moreau H."/>
            <person name="Not F."/>
            <person name="Otillar R."/>
            <person name="Panaud O."/>
            <person name="Pangilinan J."/>
            <person name="Paulsen I."/>
            <person name="Piegu B."/>
            <person name="Poliakov A."/>
            <person name="Robbens S."/>
            <person name="Schmutz J."/>
            <person name="Toulza E."/>
            <person name="Wyss T."/>
            <person name="Zelensky A."/>
            <person name="Zhou K."/>
            <person name="Armbrust E.V."/>
            <person name="Bhattacharya D."/>
            <person name="Goodenough U.W."/>
            <person name="Van de Peer Y."/>
            <person name="Grigoriev I.V."/>
        </authorList>
    </citation>
    <scope>NUCLEOTIDE SEQUENCE [LARGE SCALE GENOMIC DNA]</scope>
    <source>
        <strain evidence="3 4">CCMP1545</strain>
    </source>
</reference>
<dbReference type="Gene3D" id="2.60.120.620">
    <property type="entry name" value="q2cbj1_9rhob like domain"/>
    <property type="match status" value="1"/>
</dbReference>